<dbReference type="NCBIfam" id="NF047803">
    <property type="entry name" value="LIC12338_lipo"/>
    <property type="match status" value="1"/>
</dbReference>
<dbReference type="OrthoDB" id="338177at2"/>
<dbReference type="EMBL" id="NPEF02000002">
    <property type="protein sequence ID" value="MDV6234770.1"/>
    <property type="molecule type" value="Genomic_DNA"/>
</dbReference>
<keyword evidence="3" id="KW-1185">Reference proteome</keyword>
<gene>
    <name evidence="1" type="ORF">CH379_003885</name>
    <name evidence="2" type="ORF">CH379_22345</name>
</gene>
<evidence type="ECO:0008006" key="4">
    <source>
        <dbReference type="Google" id="ProtNLM"/>
    </source>
</evidence>
<reference evidence="1" key="3">
    <citation type="submission" date="2023-10" db="EMBL/GenBank/DDBJ databases">
        <authorList>
            <person name="Picardeau M."/>
            <person name="Thibeaux R."/>
        </authorList>
    </citation>
    <scope>NUCLEOTIDE SEQUENCE</scope>
    <source>
        <strain evidence="1">ATI7-C-A5</strain>
    </source>
</reference>
<name>A0A2N0B2L6_9LEPT</name>
<proteinExistence type="predicted"/>
<organism evidence="2">
    <name type="scientific">Leptospira ellisii</name>
    <dbReference type="NCBI Taxonomy" id="2023197"/>
    <lineage>
        <taxon>Bacteria</taxon>
        <taxon>Pseudomonadati</taxon>
        <taxon>Spirochaetota</taxon>
        <taxon>Spirochaetia</taxon>
        <taxon>Leptospirales</taxon>
        <taxon>Leptospiraceae</taxon>
        <taxon>Leptospira</taxon>
    </lineage>
</organism>
<comment type="caution">
    <text evidence="2">The sequence shown here is derived from an EMBL/GenBank/DDBJ whole genome shotgun (WGS) entry which is preliminary data.</text>
</comment>
<evidence type="ECO:0000313" key="3">
    <source>
        <dbReference type="Proteomes" id="UP000232122"/>
    </source>
</evidence>
<evidence type="ECO:0000313" key="1">
    <source>
        <dbReference type="EMBL" id="MDV6234770.1"/>
    </source>
</evidence>
<evidence type="ECO:0000313" key="2">
    <source>
        <dbReference type="EMBL" id="PJZ90789.1"/>
    </source>
</evidence>
<dbReference type="PROSITE" id="PS51257">
    <property type="entry name" value="PROKAR_LIPOPROTEIN"/>
    <property type="match status" value="1"/>
</dbReference>
<sequence>MNRFRNLFSAGILAAVLFGSLFFGACKKDEKKDDTTNAVLLWLAGQQPYVEQSKTGFFIIVPKGIAQ</sequence>
<dbReference type="EMBL" id="NPEF01000534">
    <property type="protein sequence ID" value="PJZ90789.1"/>
    <property type="molecule type" value="Genomic_DNA"/>
</dbReference>
<reference evidence="1 3" key="2">
    <citation type="journal article" date="2018" name="Microb. Genom.">
        <title>Deciphering the unexplored Leptospira diversity from soils uncovers genomic evolution to virulence.</title>
        <authorList>
            <person name="Thibeaux R."/>
            <person name="Iraola G."/>
            <person name="Ferres I."/>
            <person name="Bierque E."/>
            <person name="Girault D."/>
            <person name="Soupe-Gilbert M.E."/>
            <person name="Picardeau M."/>
            <person name="Goarant C."/>
        </authorList>
    </citation>
    <scope>NUCLEOTIDE SEQUENCE [LARGE SCALE GENOMIC DNA]</scope>
    <source>
        <strain evidence="1 3">ATI7-C-A5</strain>
    </source>
</reference>
<dbReference type="AlphaFoldDB" id="A0A2N0B2L6"/>
<protein>
    <recommendedName>
        <fullName evidence="4">Lipoprotein</fullName>
    </recommendedName>
</protein>
<dbReference type="Proteomes" id="UP000232122">
    <property type="component" value="Unassembled WGS sequence"/>
</dbReference>
<dbReference type="RefSeq" id="WP_100765957.1">
    <property type="nucleotide sequence ID" value="NZ_NPEF02000002.1"/>
</dbReference>
<accession>A0A2N0B2L6</accession>
<reference evidence="2" key="1">
    <citation type="submission" date="2017-07" db="EMBL/GenBank/DDBJ databases">
        <title>Leptospira spp. isolated from tropical soils.</title>
        <authorList>
            <person name="Thibeaux R."/>
            <person name="Iraola G."/>
            <person name="Ferres I."/>
            <person name="Bierque E."/>
            <person name="Girault D."/>
            <person name="Soupe-Gilbert M.-E."/>
            <person name="Picardeau M."/>
            <person name="Goarant C."/>
        </authorList>
    </citation>
    <scope>NUCLEOTIDE SEQUENCE [LARGE SCALE GENOMIC DNA]</scope>
    <source>
        <strain evidence="2">ATI7-C-A5</strain>
    </source>
</reference>